<name>A0A918KMA2_9PROT</name>
<evidence type="ECO:0000256" key="1">
    <source>
        <dbReference type="SAM" id="SignalP"/>
    </source>
</evidence>
<keyword evidence="1" id="KW-0732">Signal</keyword>
<sequence>MHKFILTAAVLTAATLVPTVTHSASEAAPLPTATIAVQIENPTASDEGYNIALERAAEETRAVNGDWFTVTYRSDVTEPVVRNVNTSAETRYIRSEADLMEIGVPFTQRLVQTLTLEFNIGTGPMPDRDHTYTALEMPFAIG</sequence>
<feature type="signal peptide" evidence="1">
    <location>
        <begin position="1"/>
        <end position="23"/>
    </location>
</feature>
<reference evidence="2 3" key="1">
    <citation type="journal article" date="2014" name="Int. J. Syst. Evol. Microbiol.">
        <title>Complete genome sequence of Corynebacterium casei LMG S-19264T (=DSM 44701T), isolated from a smear-ripened cheese.</title>
        <authorList>
            <consortium name="US DOE Joint Genome Institute (JGI-PGF)"/>
            <person name="Walter F."/>
            <person name="Albersmeier A."/>
            <person name="Kalinowski J."/>
            <person name="Ruckert C."/>
        </authorList>
    </citation>
    <scope>NUCLEOTIDE SEQUENCE [LARGE SCALE GENOMIC DNA]</scope>
    <source>
        <strain evidence="2 3">KCTC 23968</strain>
    </source>
</reference>
<dbReference type="RefSeq" id="WP_189584770.1">
    <property type="nucleotide sequence ID" value="NZ_BMYV01000002.1"/>
</dbReference>
<dbReference type="EMBL" id="BMYV01000002">
    <property type="protein sequence ID" value="GGX69040.1"/>
    <property type="molecule type" value="Genomic_DNA"/>
</dbReference>
<feature type="chain" id="PRO_5038077247" evidence="1">
    <location>
        <begin position="24"/>
        <end position="142"/>
    </location>
</feature>
<evidence type="ECO:0000313" key="3">
    <source>
        <dbReference type="Proteomes" id="UP000600865"/>
    </source>
</evidence>
<dbReference type="AlphaFoldDB" id="A0A918KMA2"/>
<keyword evidence="3" id="KW-1185">Reference proteome</keyword>
<proteinExistence type="predicted"/>
<gene>
    <name evidence="2" type="ORF">GCM10011309_18670</name>
</gene>
<protein>
    <submittedName>
        <fullName evidence="2">Uncharacterized protein</fullName>
    </submittedName>
</protein>
<evidence type="ECO:0000313" key="2">
    <source>
        <dbReference type="EMBL" id="GGX69040.1"/>
    </source>
</evidence>
<comment type="caution">
    <text evidence="2">The sequence shown here is derived from an EMBL/GenBank/DDBJ whole genome shotgun (WGS) entry which is preliminary data.</text>
</comment>
<accession>A0A918KMA2</accession>
<dbReference type="Proteomes" id="UP000600865">
    <property type="component" value="Unassembled WGS sequence"/>
</dbReference>
<organism evidence="2 3">
    <name type="scientific">Litorimonas cladophorae</name>
    <dbReference type="NCBI Taxonomy" id="1220491"/>
    <lineage>
        <taxon>Bacteria</taxon>
        <taxon>Pseudomonadati</taxon>
        <taxon>Pseudomonadota</taxon>
        <taxon>Alphaproteobacteria</taxon>
        <taxon>Maricaulales</taxon>
        <taxon>Robiginitomaculaceae</taxon>
    </lineage>
</organism>